<dbReference type="GeneID" id="75911679"/>
<evidence type="ECO:0000313" key="3">
    <source>
        <dbReference type="Proteomes" id="UP001206595"/>
    </source>
</evidence>
<dbReference type="AlphaFoldDB" id="A0AAD5EGM0"/>
<proteinExistence type="predicted"/>
<reference evidence="2" key="1">
    <citation type="submission" date="2021-06" db="EMBL/GenBank/DDBJ databases">
        <authorList>
            <consortium name="DOE Joint Genome Institute"/>
            <person name="Mondo S.J."/>
            <person name="Amses K.R."/>
            <person name="Simmons D.R."/>
            <person name="Longcore J.E."/>
            <person name="Seto K."/>
            <person name="Alves G.H."/>
            <person name="Bonds A.E."/>
            <person name="Quandt C.A."/>
            <person name="Davis W.J."/>
            <person name="Chang Y."/>
            <person name="Letcher P.M."/>
            <person name="Powell M.J."/>
            <person name="Kuo A."/>
            <person name="Labutti K."/>
            <person name="Pangilinan J."/>
            <person name="Andreopoulos W."/>
            <person name="Tritt A."/>
            <person name="Riley R."/>
            <person name="Hundley H."/>
            <person name="Johnson J."/>
            <person name="Lipzen A."/>
            <person name="Barry K."/>
            <person name="Berbee M.L."/>
            <person name="Buchler N.E."/>
            <person name="Grigoriev I.V."/>
            <person name="Spatafora J.W."/>
            <person name="Stajich J.E."/>
            <person name="James T.Y."/>
        </authorList>
    </citation>
    <scope>NUCLEOTIDE SEQUENCE</scope>
    <source>
        <strain evidence="2">AG</strain>
    </source>
</reference>
<accession>A0AAD5EGM0</accession>
<dbReference type="Proteomes" id="UP001206595">
    <property type="component" value="Unassembled WGS sequence"/>
</dbReference>
<dbReference type="RefSeq" id="XP_051447863.1">
    <property type="nucleotide sequence ID" value="XM_051586331.1"/>
</dbReference>
<comment type="caution">
    <text evidence="2">The sequence shown here is derived from an EMBL/GenBank/DDBJ whole genome shotgun (WGS) entry which is preliminary data.</text>
</comment>
<keyword evidence="1" id="KW-0472">Membrane</keyword>
<organism evidence="2 3">
    <name type="scientific">Umbelopsis ramanniana AG</name>
    <dbReference type="NCBI Taxonomy" id="1314678"/>
    <lineage>
        <taxon>Eukaryota</taxon>
        <taxon>Fungi</taxon>
        <taxon>Fungi incertae sedis</taxon>
        <taxon>Mucoromycota</taxon>
        <taxon>Mucoromycotina</taxon>
        <taxon>Umbelopsidomycetes</taxon>
        <taxon>Umbelopsidales</taxon>
        <taxon>Umbelopsidaceae</taxon>
        <taxon>Umbelopsis</taxon>
    </lineage>
</organism>
<keyword evidence="1" id="KW-1133">Transmembrane helix</keyword>
<gene>
    <name evidence="2" type="ORF">K450DRAFT_225164</name>
</gene>
<evidence type="ECO:0000313" key="2">
    <source>
        <dbReference type="EMBL" id="KAI8582859.1"/>
    </source>
</evidence>
<sequence>MKKFRLNIFFFLKITAAYLSMVMCSPLVLFFYLPAFTVLPCIALIHVYVYPCMRRFTKG</sequence>
<feature type="transmembrane region" description="Helical" evidence="1">
    <location>
        <begin position="7"/>
        <end position="23"/>
    </location>
</feature>
<feature type="transmembrane region" description="Helical" evidence="1">
    <location>
        <begin position="29"/>
        <end position="50"/>
    </location>
</feature>
<dbReference type="EMBL" id="MU620898">
    <property type="protein sequence ID" value="KAI8582859.1"/>
    <property type="molecule type" value="Genomic_DNA"/>
</dbReference>
<keyword evidence="3" id="KW-1185">Reference proteome</keyword>
<keyword evidence="1" id="KW-0812">Transmembrane</keyword>
<protein>
    <submittedName>
        <fullName evidence="2">Uncharacterized protein</fullName>
    </submittedName>
</protein>
<evidence type="ECO:0000256" key="1">
    <source>
        <dbReference type="SAM" id="Phobius"/>
    </source>
</evidence>
<reference evidence="2" key="2">
    <citation type="journal article" date="2022" name="Proc. Natl. Acad. Sci. U.S.A.">
        <title>Diploid-dominant life cycles characterize the early evolution of Fungi.</title>
        <authorList>
            <person name="Amses K.R."/>
            <person name="Simmons D.R."/>
            <person name="Longcore J.E."/>
            <person name="Mondo S.J."/>
            <person name="Seto K."/>
            <person name="Jeronimo G.H."/>
            <person name="Bonds A.E."/>
            <person name="Quandt C.A."/>
            <person name="Davis W.J."/>
            <person name="Chang Y."/>
            <person name="Federici B.A."/>
            <person name="Kuo A."/>
            <person name="LaButti K."/>
            <person name="Pangilinan J."/>
            <person name="Andreopoulos W."/>
            <person name="Tritt A."/>
            <person name="Riley R."/>
            <person name="Hundley H."/>
            <person name="Johnson J."/>
            <person name="Lipzen A."/>
            <person name="Barry K."/>
            <person name="Lang B.F."/>
            <person name="Cuomo C.A."/>
            <person name="Buchler N.E."/>
            <person name="Grigoriev I.V."/>
            <person name="Spatafora J.W."/>
            <person name="Stajich J.E."/>
            <person name="James T.Y."/>
        </authorList>
    </citation>
    <scope>NUCLEOTIDE SEQUENCE</scope>
    <source>
        <strain evidence="2">AG</strain>
    </source>
</reference>
<name>A0AAD5EGM0_UMBRA</name>